<evidence type="ECO:0000256" key="2">
    <source>
        <dbReference type="ARBA" id="ARBA00022679"/>
    </source>
</evidence>
<keyword evidence="2" id="KW-0808">Transferase</keyword>
<dbReference type="Gene3D" id="3.40.50.150">
    <property type="entry name" value="Vaccinia Virus protein VP39"/>
    <property type="match status" value="1"/>
</dbReference>
<dbReference type="InterPro" id="IPR002941">
    <property type="entry name" value="DNA_methylase_N4/N6"/>
</dbReference>
<evidence type="ECO:0000256" key="1">
    <source>
        <dbReference type="ARBA" id="ARBA00022603"/>
    </source>
</evidence>
<feature type="domain" description="DNA methylase N-4/N-6" evidence="3">
    <location>
        <begin position="80"/>
        <end position="292"/>
    </location>
</feature>
<dbReference type="PRINTS" id="PR00508">
    <property type="entry name" value="S21N4MTFRASE"/>
</dbReference>
<protein>
    <recommendedName>
        <fullName evidence="3">DNA methylase N-4/N-6 domain-containing protein</fullName>
    </recommendedName>
</protein>
<evidence type="ECO:0000313" key="4">
    <source>
        <dbReference type="EMBL" id="QHT79724.1"/>
    </source>
</evidence>
<accession>A0A6C0HGZ5</accession>
<dbReference type="InterPro" id="IPR029063">
    <property type="entry name" value="SAM-dependent_MTases_sf"/>
</dbReference>
<dbReference type="GO" id="GO:0003677">
    <property type="term" value="F:DNA binding"/>
    <property type="evidence" value="ECO:0007669"/>
    <property type="project" value="InterPro"/>
</dbReference>
<evidence type="ECO:0000259" key="3">
    <source>
        <dbReference type="Pfam" id="PF01555"/>
    </source>
</evidence>
<dbReference type="Pfam" id="PF01555">
    <property type="entry name" value="N6_N4_Mtase"/>
    <property type="match status" value="1"/>
</dbReference>
<dbReference type="GO" id="GO:0008170">
    <property type="term" value="F:N-methyltransferase activity"/>
    <property type="evidence" value="ECO:0007669"/>
    <property type="project" value="InterPro"/>
</dbReference>
<dbReference type="GO" id="GO:0032259">
    <property type="term" value="P:methylation"/>
    <property type="evidence" value="ECO:0007669"/>
    <property type="project" value="UniProtKB-KW"/>
</dbReference>
<reference evidence="4" key="1">
    <citation type="journal article" date="2020" name="Nature">
        <title>Giant virus diversity and host interactions through global metagenomics.</title>
        <authorList>
            <person name="Schulz F."/>
            <person name="Roux S."/>
            <person name="Paez-Espino D."/>
            <person name="Jungbluth S."/>
            <person name="Walsh D.A."/>
            <person name="Denef V.J."/>
            <person name="McMahon K.D."/>
            <person name="Konstantinidis K.T."/>
            <person name="Eloe-Fadrosh E.A."/>
            <person name="Kyrpides N.C."/>
            <person name="Woyke T."/>
        </authorList>
    </citation>
    <scope>NUCLEOTIDE SEQUENCE</scope>
    <source>
        <strain evidence="4">GVMAG-M-3300023184-101</strain>
    </source>
</reference>
<sequence>MDYATKSLKELKAICKERKIKGYTKMKSIEIIPLLTDTTEMIEQVEPTTPIETIVIVPLSFNLIHGDCLIEMKKIKNQSIDMILCDLPYGMTKNVWDVVIPFDKLWEEYNRIIKDNGAVVLFGSQPFTSLMITSNLKHFRYCLVWEKNKFSDFLNAKRKPMKTNEDIAIFYKKQPTYNPQYWYSTPYTRWNTQSAVDKQTNYGNHKENHVVSVDGKRLPTTVLKFNRIERPKHPTQKPVDLLEWLIKTYSNPGEMVLDNCMGVGSTGIACKNLKRSFIGIELDKKYFDIANELINVVS</sequence>
<dbReference type="InterPro" id="IPR001091">
    <property type="entry name" value="RM_Methyltransferase"/>
</dbReference>
<keyword evidence="1" id="KW-0489">Methyltransferase</keyword>
<dbReference type="EMBL" id="MN739953">
    <property type="protein sequence ID" value="QHT79724.1"/>
    <property type="molecule type" value="Genomic_DNA"/>
</dbReference>
<dbReference type="SUPFAM" id="SSF53335">
    <property type="entry name" value="S-adenosyl-L-methionine-dependent methyltransferases"/>
    <property type="match status" value="1"/>
</dbReference>
<name>A0A6C0HGZ5_9ZZZZ</name>
<dbReference type="AlphaFoldDB" id="A0A6C0HGZ5"/>
<organism evidence="4">
    <name type="scientific">viral metagenome</name>
    <dbReference type="NCBI Taxonomy" id="1070528"/>
    <lineage>
        <taxon>unclassified sequences</taxon>
        <taxon>metagenomes</taxon>
        <taxon>organismal metagenomes</taxon>
    </lineage>
</organism>
<proteinExistence type="predicted"/>